<dbReference type="Pfam" id="PF00787">
    <property type="entry name" value="PX"/>
    <property type="match status" value="1"/>
</dbReference>
<comment type="subcellular location">
    <subcellularLocation>
        <location evidence="1">Vacuole</location>
    </subcellularLocation>
</comment>
<feature type="domain" description="T-SNARE coiled-coil homology" evidence="6">
    <location>
        <begin position="216"/>
        <end position="278"/>
    </location>
</feature>
<protein>
    <submittedName>
        <fullName evidence="8">Uncharacterized protein</fullName>
    </submittedName>
</protein>
<evidence type="ECO:0000259" key="6">
    <source>
        <dbReference type="PROSITE" id="PS50192"/>
    </source>
</evidence>
<proteinExistence type="predicted"/>
<dbReference type="GO" id="GO:0097576">
    <property type="term" value="P:vacuole fusion"/>
    <property type="evidence" value="ECO:0007669"/>
    <property type="project" value="UniProtKB-ARBA"/>
</dbReference>
<dbReference type="OrthoDB" id="428895at2759"/>
<dbReference type="Gene3D" id="1.20.5.110">
    <property type="match status" value="1"/>
</dbReference>
<feature type="region of interest" description="Disordered" evidence="5">
    <location>
        <begin position="170"/>
        <end position="208"/>
    </location>
</feature>
<keyword evidence="2" id="KW-0926">Vacuole</keyword>
<dbReference type="PROSITE" id="PS50192">
    <property type="entry name" value="T_SNARE"/>
    <property type="match status" value="1"/>
</dbReference>
<feature type="compositionally biased region" description="Basic and acidic residues" evidence="5">
    <location>
        <begin position="190"/>
        <end position="208"/>
    </location>
</feature>
<dbReference type="GO" id="GO:0000329">
    <property type="term" value="C:fungal-type vacuole membrane"/>
    <property type="evidence" value="ECO:0007669"/>
    <property type="project" value="UniProtKB-ARBA"/>
</dbReference>
<evidence type="ECO:0000256" key="5">
    <source>
        <dbReference type="SAM" id="MobiDB-lite"/>
    </source>
</evidence>
<dbReference type="SUPFAM" id="SSF64268">
    <property type="entry name" value="PX domain"/>
    <property type="match status" value="1"/>
</dbReference>
<dbReference type="FunFam" id="1.20.5.110:FF:000058">
    <property type="entry name" value="VAM7p Vacuolar SNARE protein"/>
    <property type="match status" value="1"/>
</dbReference>
<evidence type="ECO:0000256" key="1">
    <source>
        <dbReference type="ARBA" id="ARBA00004116"/>
    </source>
</evidence>
<name>A0A9P5PTL7_9AGAR</name>
<dbReference type="InterPro" id="IPR036871">
    <property type="entry name" value="PX_dom_sf"/>
</dbReference>
<evidence type="ECO:0000256" key="2">
    <source>
        <dbReference type="ARBA" id="ARBA00022554"/>
    </source>
</evidence>
<organism evidence="8 9">
    <name type="scientific">Rhodocollybia butyracea</name>
    <dbReference type="NCBI Taxonomy" id="206335"/>
    <lineage>
        <taxon>Eukaryota</taxon>
        <taxon>Fungi</taxon>
        <taxon>Dikarya</taxon>
        <taxon>Basidiomycota</taxon>
        <taxon>Agaricomycotina</taxon>
        <taxon>Agaricomycetes</taxon>
        <taxon>Agaricomycetidae</taxon>
        <taxon>Agaricales</taxon>
        <taxon>Marasmiineae</taxon>
        <taxon>Omphalotaceae</taxon>
        <taxon>Rhodocollybia</taxon>
    </lineage>
</organism>
<accession>A0A9P5PTL7</accession>
<dbReference type="AlphaFoldDB" id="A0A9P5PTL7"/>
<keyword evidence="9" id="KW-1185">Reference proteome</keyword>
<evidence type="ECO:0000256" key="3">
    <source>
        <dbReference type="ARBA" id="ARBA00023054"/>
    </source>
</evidence>
<dbReference type="Proteomes" id="UP000772434">
    <property type="component" value="Unassembled WGS sequence"/>
</dbReference>
<evidence type="ECO:0000256" key="4">
    <source>
        <dbReference type="ARBA" id="ARBA00054927"/>
    </source>
</evidence>
<comment type="caution">
    <text evidence="8">The sequence shown here is derived from an EMBL/GenBank/DDBJ whole genome shotgun (WGS) entry which is preliminary data.</text>
</comment>
<keyword evidence="3" id="KW-0175">Coiled coil</keyword>
<dbReference type="Gene3D" id="3.30.1520.10">
    <property type="entry name" value="Phox-like domain"/>
    <property type="match status" value="1"/>
</dbReference>
<reference evidence="8" key="1">
    <citation type="submission" date="2020-11" db="EMBL/GenBank/DDBJ databases">
        <authorList>
            <consortium name="DOE Joint Genome Institute"/>
            <person name="Ahrendt S."/>
            <person name="Riley R."/>
            <person name="Andreopoulos W."/>
            <person name="Labutti K."/>
            <person name="Pangilinan J."/>
            <person name="Ruiz-Duenas F.J."/>
            <person name="Barrasa J.M."/>
            <person name="Sanchez-Garcia M."/>
            <person name="Camarero S."/>
            <person name="Miyauchi S."/>
            <person name="Serrano A."/>
            <person name="Linde D."/>
            <person name="Babiker R."/>
            <person name="Drula E."/>
            <person name="Ayuso-Fernandez I."/>
            <person name="Pacheco R."/>
            <person name="Padilla G."/>
            <person name="Ferreira P."/>
            <person name="Barriuso J."/>
            <person name="Kellner H."/>
            <person name="Castanera R."/>
            <person name="Alfaro M."/>
            <person name="Ramirez L."/>
            <person name="Pisabarro A.G."/>
            <person name="Kuo A."/>
            <person name="Tritt A."/>
            <person name="Lipzen A."/>
            <person name="He G."/>
            <person name="Yan M."/>
            <person name="Ng V."/>
            <person name="Cullen D."/>
            <person name="Martin F."/>
            <person name="Rosso M.-N."/>
            <person name="Henrissat B."/>
            <person name="Hibbett D."/>
            <person name="Martinez A.T."/>
            <person name="Grigoriev I.V."/>
        </authorList>
    </citation>
    <scope>NUCLEOTIDE SEQUENCE</scope>
    <source>
        <strain evidence="8">AH 40177</strain>
    </source>
</reference>
<dbReference type="GO" id="GO:0016192">
    <property type="term" value="P:vesicle-mediated transport"/>
    <property type="evidence" value="ECO:0007669"/>
    <property type="project" value="UniProtKB-ARBA"/>
</dbReference>
<evidence type="ECO:0000259" key="7">
    <source>
        <dbReference type="PROSITE" id="PS50195"/>
    </source>
</evidence>
<dbReference type="SUPFAM" id="SSF58038">
    <property type="entry name" value="SNARE fusion complex"/>
    <property type="match status" value="1"/>
</dbReference>
<dbReference type="GO" id="GO:0007034">
    <property type="term" value="P:vacuolar transport"/>
    <property type="evidence" value="ECO:0007669"/>
    <property type="project" value="UniProtKB-ARBA"/>
</dbReference>
<gene>
    <name evidence="8" type="ORF">BDP27DRAFT_1326013</name>
</gene>
<feature type="domain" description="PX" evidence="7">
    <location>
        <begin position="1"/>
        <end position="85"/>
    </location>
</feature>
<evidence type="ECO:0000313" key="9">
    <source>
        <dbReference type="Proteomes" id="UP000772434"/>
    </source>
</evidence>
<sequence>MVNLRRYSEFDDLHIELTKDVAPRLQLHFRPKHKYSILRSHTDPQLLEERKIGLEAYLRAIISAKEDKWREAFAFKEFLGTQFTLTIGVRDVRADINKREAQSDQGDVSASHKSNVSAKQKLAGVLARIEYWERDCTSWQWRDESRRLQRRTDMVAQTGKMVTVARHDLSLPSAPTPADREALMAPDEAGDSRVRETTGNETTRPLDDRGLFGLQQTQMQQQDTQLAQLTTILGRQKFLGQAINAEIGEQITMLDGLSNDMDRVGDKLSKTSRQMHRLG</sequence>
<dbReference type="InterPro" id="IPR001683">
    <property type="entry name" value="PX_dom"/>
</dbReference>
<dbReference type="PROSITE" id="PS50195">
    <property type="entry name" value="PX"/>
    <property type="match status" value="1"/>
</dbReference>
<dbReference type="EMBL" id="JADNRY010000054">
    <property type="protein sequence ID" value="KAF9069099.1"/>
    <property type="molecule type" value="Genomic_DNA"/>
</dbReference>
<dbReference type="SMART" id="SM00397">
    <property type="entry name" value="t_SNARE"/>
    <property type="match status" value="1"/>
</dbReference>
<comment type="function">
    <text evidence="4">Essential for proper morphogenesis of the vacuole. May exist as structural reinforcement on the surface of the vacuolar membrane and be required for maintenance against rupture by osmotic pressure.</text>
</comment>
<dbReference type="InterPro" id="IPR000727">
    <property type="entry name" value="T_SNARE_dom"/>
</dbReference>
<dbReference type="GO" id="GO:0035091">
    <property type="term" value="F:phosphatidylinositol binding"/>
    <property type="evidence" value="ECO:0007669"/>
    <property type="project" value="InterPro"/>
</dbReference>
<evidence type="ECO:0000313" key="8">
    <source>
        <dbReference type="EMBL" id="KAF9069099.1"/>
    </source>
</evidence>